<name>A0ABS8RXL1_DATST</name>
<evidence type="ECO:0000256" key="2">
    <source>
        <dbReference type="ARBA" id="ARBA00023015"/>
    </source>
</evidence>
<keyword evidence="2" id="KW-0805">Transcription regulation</keyword>
<keyword evidence="5" id="KW-0539">Nucleus</keyword>
<reference evidence="7 8" key="1">
    <citation type="journal article" date="2021" name="BMC Genomics">
        <title>Datura genome reveals duplications of psychoactive alkaloid biosynthetic genes and high mutation rate following tissue culture.</title>
        <authorList>
            <person name="Rajewski A."/>
            <person name="Carter-House D."/>
            <person name="Stajich J."/>
            <person name="Litt A."/>
        </authorList>
    </citation>
    <scope>NUCLEOTIDE SEQUENCE [LARGE SCALE GENOMIC DNA]</scope>
    <source>
        <strain evidence="7">AR-01</strain>
    </source>
</reference>
<evidence type="ECO:0000256" key="4">
    <source>
        <dbReference type="ARBA" id="ARBA00023163"/>
    </source>
</evidence>
<organism evidence="7 8">
    <name type="scientific">Datura stramonium</name>
    <name type="common">Jimsonweed</name>
    <name type="synonym">Common thornapple</name>
    <dbReference type="NCBI Taxonomy" id="4076"/>
    <lineage>
        <taxon>Eukaryota</taxon>
        <taxon>Viridiplantae</taxon>
        <taxon>Streptophyta</taxon>
        <taxon>Embryophyta</taxon>
        <taxon>Tracheophyta</taxon>
        <taxon>Spermatophyta</taxon>
        <taxon>Magnoliopsida</taxon>
        <taxon>eudicotyledons</taxon>
        <taxon>Gunneridae</taxon>
        <taxon>Pentapetalae</taxon>
        <taxon>asterids</taxon>
        <taxon>lamiids</taxon>
        <taxon>Solanales</taxon>
        <taxon>Solanaceae</taxon>
        <taxon>Solanoideae</taxon>
        <taxon>Datureae</taxon>
        <taxon>Datura</taxon>
    </lineage>
</organism>
<evidence type="ECO:0000256" key="5">
    <source>
        <dbReference type="ARBA" id="ARBA00023242"/>
    </source>
</evidence>
<evidence type="ECO:0000313" key="7">
    <source>
        <dbReference type="EMBL" id="MCD7451504.1"/>
    </source>
</evidence>
<feature type="domain" description="AP2/ERF" evidence="6">
    <location>
        <begin position="77"/>
        <end position="100"/>
    </location>
</feature>
<proteinExistence type="predicted"/>
<gene>
    <name evidence="7" type="ORF">HAX54_012389</name>
</gene>
<accession>A0ABS8RXL1</accession>
<evidence type="ECO:0000256" key="1">
    <source>
        <dbReference type="ARBA" id="ARBA00004123"/>
    </source>
</evidence>
<evidence type="ECO:0000256" key="3">
    <source>
        <dbReference type="ARBA" id="ARBA00023125"/>
    </source>
</evidence>
<sequence>MNINPADATFFSLSDFDFLESEKQHLLNDSYFIEIFSPMSSSNVNVVLESPNSRSNSIESEEEIKGPTVVAPGDWRRYIGVRRRQWGTFAAEIRDPRGCG</sequence>
<evidence type="ECO:0000313" key="8">
    <source>
        <dbReference type="Proteomes" id="UP000823775"/>
    </source>
</evidence>
<comment type="subcellular location">
    <subcellularLocation>
        <location evidence="1">Nucleus</location>
    </subcellularLocation>
</comment>
<evidence type="ECO:0000259" key="6">
    <source>
        <dbReference type="PROSITE" id="PS51032"/>
    </source>
</evidence>
<dbReference type="EMBL" id="JACEIK010000172">
    <property type="protein sequence ID" value="MCD7451504.1"/>
    <property type="molecule type" value="Genomic_DNA"/>
</dbReference>
<keyword evidence="3" id="KW-0238">DNA-binding</keyword>
<dbReference type="InterPro" id="IPR001471">
    <property type="entry name" value="AP2/ERF_dom"/>
</dbReference>
<dbReference type="PROSITE" id="PS51032">
    <property type="entry name" value="AP2_ERF"/>
    <property type="match status" value="1"/>
</dbReference>
<dbReference type="Proteomes" id="UP000823775">
    <property type="component" value="Unassembled WGS sequence"/>
</dbReference>
<protein>
    <recommendedName>
        <fullName evidence="6">AP2/ERF domain-containing protein</fullName>
    </recommendedName>
</protein>
<keyword evidence="8" id="KW-1185">Reference proteome</keyword>
<comment type="caution">
    <text evidence="7">The sequence shown here is derived from an EMBL/GenBank/DDBJ whole genome shotgun (WGS) entry which is preliminary data.</text>
</comment>
<keyword evidence="4" id="KW-0804">Transcription</keyword>